<proteinExistence type="predicted"/>
<dbReference type="AlphaFoldDB" id="A0A2M4D838"/>
<dbReference type="EMBL" id="GGFL01009564">
    <property type="protein sequence ID" value="MBW73742.1"/>
    <property type="molecule type" value="Transcribed_RNA"/>
</dbReference>
<sequence length="79" mass="8359">MVALGRLDADRLAVVAVVVVQRLVAIPVLDSDHHRHRQSADTLEWVCRAAAEATGPAVRNPAMVAHTVPLAGAQSVDTD</sequence>
<accession>A0A2M4D838</accession>
<name>A0A2M4D838_ANODA</name>
<evidence type="ECO:0000313" key="1">
    <source>
        <dbReference type="EMBL" id="MBW73742.1"/>
    </source>
</evidence>
<reference evidence="1" key="1">
    <citation type="submission" date="2018-01" db="EMBL/GenBank/DDBJ databases">
        <title>An insight into the sialome of Amazonian anophelines.</title>
        <authorList>
            <person name="Ribeiro J.M."/>
            <person name="Scarpassa V."/>
            <person name="Calvo E."/>
        </authorList>
    </citation>
    <scope>NUCLEOTIDE SEQUENCE</scope>
</reference>
<organism evidence="1">
    <name type="scientific">Anopheles darlingi</name>
    <name type="common">Mosquito</name>
    <dbReference type="NCBI Taxonomy" id="43151"/>
    <lineage>
        <taxon>Eukaryota</taxon>
        <taxon>Metazoa</taxon>
        <taxon>Ecdysozoa</taxon>
        <taxon>Arthropoda</taxon>
        <taxon>Hexapoda</taxon>
        <taxon>Insecta</taxon>
        <taxon>Pterygota</taxon>
        <taxon>Neoptera</taxon>
        <taxon>Endopterygota</taxon>
        <taxon>Diptera</taxon>
        <taxon>Nematocera</taxon>
        <taxon>Culicoidea</taxon>
        <taxon>Culicidae</taxon>
        <taxon>Anophelinae</taxon>
        <taxon>Anopheles</taxon>
    </lineage>
</organism>
<protein>
    <submittedName>
        <fullName evidence="1">Putative secreted protein</fullName>
    </submittedName>
</protein>